<dbReference type="EMBL" id="JAATJN010000001">
    <property type="protein sequence ID" value="NJC56641.1"/>
    <property type="molecule type" value="Genomic_DNA"/>
</dbReference>
<dbReference type="SUPFAM" id="SSF48179">
    <property type="entry name" value="6-phosphogluconate dehydrogenase C-terminal domain-like"/>
    <property type="match status" value="1"/>
</dbReference>
<proteinExistence type="inferred from homology"/>
<feature type="domain" description="Mannitol dehydrogenase N-terminal" evidence="8">
    <location>
        <begin position="55"/>
        <end position="307"/>
    </location>
</feature>
<dbReference type="PANTHER" id="PTHR43362:SF1">
    <property type="entry name" value="MANNITOL DEHYDROGENASE 2-RELATED"/>
    <property type="match status" value="1"/>
</dbReference>
<dbReference type="Gene3D" id="3.40.50.720">
    <property type="entry name" value="NAD(P)-binding Rossmann-like Domain"/>
    <property type="match status" value="1"/>
</dbReference>
<keyword evidence="5" id="KW-0520">NAD</keyword>
<evidence type="ECO:0000313" key="11">
    <source>
        <dbReference type="Proteomes" id="UP000576792"/>
    </source>
</evidence>
<reference evidence="10 11" key="1">
    <citation type="submission" date="2020-03" db="EMBL/GenBank/DDBJ databases">
        <title>Sequencing the genomes of 1000 actinobacteria strains.</title>
        <authorList>
            <person name="Klenk H.-P."/>
        </authorList>
    </citation>
    <scope>NUCLEOTIDE SEQUENCE [LARGE SCALE GENOMIC DNA]</scope>
    <source>
        <strain evidence="10 11">DSM 18964</strain>
    </source>
</reference>
<dbReference type="EC" id="1.1.1.17" evidence="2"/>
<protein>
    <recommendedName>
        <fullName evidence="3">Mannitol-1-phosphate 5-dehydrogenase</fullName>
        <ecNumber evidence="2">1.1.1.17</ecNumber>
    </recommendedName>
</protein>
<name>A0A846S3C0_9MICO</name>
<dbReference type="InterPro" id="IPR013131">
    <property type="entry name" value="Mannitol_DH_N"/>
</dbReference>
<dbReference type="GO" id="GO:0008926">
    <property type="term" value="F:mannitol-1-phosphate 5-dehydrogenase activity"/>
    <property type="evidence" value="ECO:0007669"/>
    <property type="project" value="UniProtKB-EC"/>
</dbReference>
<evidence type="ECO:0000256" key="1">
    <source>
        <dbReference type="ARBA" id="ARBA00006541"/>
    </source>
</evidence>
<accession>A0A846S3C0</accession>
<dbReference type="Proteomes" id="UP000576792">
    <property type="component" value="Unassembled WGS sequence"/>
</dbReference>
<dbReference type="InterPro" id="IPR036291">
    <property type="entry name" value="NAD(P)-bd_dom_sf"/>
</dbReference>
<keyword evidence="4 10" id="KW-0560">Oxidoreductase</keyword>
<dbReference type="AlphaFoldDB" id="A0A846S3C0"/>
<evidence type="ECO:0000259" key="8">
    <source>
        <dbReference type="Pfam" id="PF01232"/>
    </source>
</evidence>
<evidence type="ECO:0000256" key="5">
    <source>
        <dbReference type="ARBA" id="ARBA00023027"/>
    </source>
</evidence>
<evidence type="ECO:0000256" key="3">
    <source>
        <dbReference type="ARBA" id="ARBA00016219"/>
    </source>
</evidence>
<dbReference type="InterPro" id="IPR013328">
    <property type="entry name" value="6PGD_dom2"/>
</dbReference>
<dbReference type="GO" id="GO:0019594">
    <property type="term" value="P:mannitol metabolic process"/>
    <property type="evidence" value="ECO:0007669"/>
    <property type="project" value="InterPro"/>
</dbReference>
<dbReference type="InterPro" id="IPR013118">
    <property type="entry name" value="Mannitol_DH_C"/>
</dbReference>
<organism evidence="10 11">
    <name type="scientific">Brevibacterium marinum</name>
    <dbReference type="NCBI Taxonomy" id="418643"/>
    <lineage>
        <taxon>Bacteria</taxon>
        <taxon>Bacillati</taxon>
        <taxon>Actinomycetota</taxon>
        <taxon>Actinomycetes</taxon>
        <taxon>Micrococcales</taxon>
        <taxon>Brevibacteriaceae</taxon>
        <taxon>Brevibacterium</taxon>
    </lineage>
</organism>
<feature type="compositionally biased region" description="Basic and acidic residues" evidence="7">
    <location>
        <begin position="12"/>
        <end position="25"/>
    </location>
</feature>
<dbReference type="PROSITE" id="PS00974">
    <property type="entry name" value="MANNITOL_DHGENASE"/>
    <property type="match status" value="1"/>
</dbReference>
<dbReference type="PANTHER" id="PTHR43362">
    <property type="entry name" value="MANNITOL DEHYDROGENASE DSF1-RELATED"/>
    <property type="match status" value="1"/>
</dbReference>
<evidence type="ECO:0000256" key="4">
    <source>
        <dbReference type="ARBA" id="ARBA00023002"/>
    </source>
</evidence>
<comment type="caution">
    <text evidence="10">The sequence shown here is derived from an EMBL/GenBank/DDBJ whole genome shotgun (WGS) entry which is preliminary data.</text>
</comment>
<keyword evidence="11" id="KW-1185">Reference proteome</keyword>
<dbReference type="InterPro" id="IPR023027">
    <property type="entry name" value="Mannitol_DH_CS"/>
</dbReference>
<dbReference type="InterPro" id="IPR000669">
    <property type="entry name" value="Mannitol_DH"/>
</dbReference>
<sequence length="523" mass="56612">MTNSTDASYGEDAPHGEDGPYGKHDLLPLNEANLSRIADRGVAVPGYDRHTVTPGIVHFGVGGFHRAHMAMVMDDLLSTGVAGDWGIVGAGVLPHDVGMRDALAGQDHLYSLTLKHPDGTRERRVVGSIIDYRYGPDDPQGLINLLGDPRIRIVSLTVTEGGYNVNPVTGDFISDDAAIVADVAALAAGSLPSTVFGYVVAALRRRRAASTAPFTVQSCDNISENGTVAKRMFGAFARLVDPELAGWIEENVSFPNAMVDRITPATADEDRVELHRETGLEDAWPVVAEPFFQWVLEDSFASGRPPYEQAGVQVVDDVRPYEHMKLRLLNSGHQGLAYFGLLAGYTFAHEAMGNPDIASYLRRYMDEEGTPSLEPLPGIDLDGYKDSLIERFSNPEIRDTLARLGAESSDRIPKWLVPVIVDNLRSGAPVEVAAAICASWARYAEGTDEQGGAFTIVDRSADQLRAIAGSQAQDPLAFVRQDRFFGTLADDADFTDPYLAALASLHERGAAETARRLAAHEEL</sequence>
<dbReference type="Gene3D" id="1.10.1040.10">
    <property type="entry name" value="N-(1-d-carboxylethyl)-l-norvaline Dehydrogenase, domain 2"/>
    <property type="match status" value="1"/>
</dbReference>
<evidence type="ECO:0000313" key="10">
    <source>
        <dbReference type="EMBL" id="NJC56641.1"/>
    </source>
</evidence>
<comment type="similarity">
    <text evidence="1">Belongs to the mannitol dehydrogenase family.</text>
</comment>
<dbReference type="PRINTS" id="PR00084">
    <property type="entry name" value="MTLDHDRGNASE"/>
</dbReference>
<evidence type="ECO:0000256" key="2">
    <source>
        <dbReference type="ARBA" id="ARBA00012939"/>
    </source>
</evidence>
<gene>
    <name evidence="10" type="ORF">BKA07_001676</name>
</gene>
<dbReference type="SUPFAM" id="SSF51735">
    <property type="entry name" value="NAD(P)-binding Rossmann-fold domains"/>
    <property type="match status" value="1"/>
</dbReference>
<comment type="catalytic activity">
    <reaction evidence="6">
        <text>D-mannitol 1-phosphate + NAD(+) = beta-D-fructose 6-phosphate + NADH + H(+)</text>
        <dbReference type="Rhea" id="RHEA:19661"/>
        <dbReference type="ChEBI" id="CHEBI:15378"/>
        <dbReference type="ChEBI" id="CHEBI:57540"/>
        <dbReference type="ChEBI" id="CHEBI:57634"/>
        <dbReference type="ChEBI" id="CHEBI:57945"/>
        <dbReference type="ChEBI" id="CHEBI:61381"/>
        <dbReference type="EC" id="1.1.1.17"/>
    </reaction>
</comment>
<dbReference type="InterPro" id="IPR008927">
    <property type="entry name" value="6-PGluconate_DH-like_C_sf"/>
</dbReference>
<dbReference type="Pfam" id="PF08125">
    <property type="entry name" value="Mannitol_dh_C"/>
    <property type="match status" value="1"/>
</dbReference>
<dbReference type="Pfam" id="PF01232">
    <property type="entry name" value="Mannitol_dh"/>
    <property type="match status" value="1"/>
</dbReference>
<evidence type="ECO:0000259" key="9">
    <source>
        <dbReference type="Pfam" id="PF08125"/>
    </source>
</evidence>
<feature type="domain" description="Mannitol dehydrogenase C-terminal" evidence="9">
    <location>
        <begin position="317"/>
        <end position="501"/>
    </location>
</feature>
<dbReference type="InterPro" id="IPR050988">
    <property type="entry name" value="Mannitol_DH/Oxidoreductase"/>
</dbReference>
<evidence type="ECO:0000256" key="7">
    <source>
        <dbReference type="SAM" id="MobiDB-lite"/>
    </source>
</evidence>
<evidence type="ECO:0000256" key="6">
    <source>
        <dbReference type="ARBA" id="ARBA00048615"/>
    </source>
</evidence>
<feature type="region of interest" description="Disordered" evidence="7">
    <location>
        <begin position="1"/>
        <end position="25"/>
    </location>
</feature>
<dbReference type="RefSeq" id="WP_167950487.1">
    <property type="nucleotide sequence ID" value="NZ_BAAAPQ010000025.1"/>
</dbReference>